<reference evidence="9" key="1">
    <citation type="submission" date="2022-03" db="EMBL/GenBank/DDBJ databases">
        <authorList>
            <person name="Martin H S."/>
        </authorList>
    </citation>
    <scope>NUCLEOTIDE SEQUENCE</scope>
</reference>
<feature type="domain" description="Chitin-binding type-2" evidence="8">
    <location>
        <begin position="198"/>
        <end position="256"/>
    </location>
</feature>
<feature type="region of interest" description="Disordered" evidence="6">
    <location>
        <begin position="40"/>
        <end position="60"/>
    </location>
</feature>
<dbReference type="Pfam" id="PF01607">
    <property type="entry name" value="CBM_14"/>
    <property type="match status" value="2"/>
</dbReference>
<feature type="non-terminal residue" evidence="9">
    <location>
        <position position="1"/>
    </location>
</feature>
<keyword evidence="5" id="KW-0325">Glycoprotein</keyword>
<dbReference type="SUPFAM" id="SSF57625">
    <property type="entry name" value="Invertebrate chitin-binding proteins"/>
    <property type="match status" value="2"/>
</dbReference>
<feature type="domain" description="Chitin-binding type-2" evidence="8">
    <location>
        <begin position="81"/>
        <end position="139"/>
    </location>
</feature>
<dbReference type="PANTHER" id="PTHR23301:SF0">
    <property type="entry name" value="CHITIN-BINDING TYPE-2 DOMAIN-CONTAINING PROTEIN-RELATED"/>
    <property type="match status" value="1"/>
</dbReference>
<evidence type="ECO:0000256" key="1">
    <source>
        <dbReference type="ARBA" id="ARBA00022669"/>
    </source>
</evidence>
<dbReference type="InterPro" id="IPR051940">
    <property type="entry name" value="Chitin_bind-dev_reg"/>
</dbReference>
<gene>
    <name evidence="9" type="ORF">IPOD504_LOCUS9695</name>
</gene>
<keyword evidence="2 7" id="KW-0732">Signal</keyword>
<keyword evidence="10" id="KW-1185">Reference proteome</keyword>
<dbReference type="Gene3D" id="2.170.140.10">
    <property type="entry name" value="Chitin binding domain"/>
    <property type="match status" value="2"/>
</dbReference>
<sequence length="270" mass="29555">MMMMTTLLFAMNVQKNLGKLVTALLLLGSAAAADTNATTTTAKADGNSTTTTTTTTTTTAAPAKTNETNVYRPFEGVDPNELSCDPNGQIFLLLPHFTDCTKFFMCAHGEEVLFVCPGGLYFDFVLQVCNWPRDTNCILRDSPDDGDVGSGEEEFDWLSDNAEKPSDGSVVSLTADDVLNAVRPMSLETPTATGHNIILSCFRADSASRQIAYKGDCQRYWRCMNGVPQVAYCTDGLYFNERTQQCDYEANVTCMVEQVDELKGEFIAVK</sequence>
<proteinExistence type="predicted"/>
<keyword evidence="3" id="KW-0677">Repeat</keyword>
<evidence type="ECO:0000313" key="9">
    <source>
        <dbReference type="EMBL" id="CAH2056489.1"/>
    </source>
</evidence>
<accession>A0ABN8IFQ4</accession>
<evidence type="ECO:0000256" key="7">
    <source>
        <dbReference type="SAM" id="SignalP"/>
    </source>
</evidence>
<evidence type="ECO:0000313" key="10">
    <source>
        <dbReference type="Proteomes" id="UP000837857"/>
    </source>
</evidence>
<evidence type="ECO:0000256" key="3">
    <source>
        <dbReference type="ARBA" id="ARBA00022737"/>
    </source>
</evidence>
<dbReference type="SMART" id="SM00494">
    <property type="entry name" value="ChtBD2"/>
    <property type="match status" value="2"/>
</dbReference>
<protein>
    <recommendedName>
        <fullName evidence="8">Chitin-binding type-2 domain-containing protein</fullName>
    </recommendedName>
</protein>
<feature type="signal peptide" evidence="7">
    <location>
        <begin position="1"/>
        <end position="32"/>
    </location>
</feature>
<feature type="chain" id="PRO_5047396236" description="Chitin-binding type-2 domain-containing protein" evidence="7">
    <location>
        <begin position="33"/>
        <end position="270"/>
    </location>
</feature>
<dbReference type="PANTHER" id="PTHR23301">
    <property type="entry name" value="CHITIN BINDING PERITROPHIN-A"/>
    <property type="match status" value="1"/>
</dbReference>
<organism evidence="9 10">
    <name type="scientific">Iphiclides podalirius</name>
    <name type="common">scarce swallowtail</name>
    <dbReference type="NCBI Taxonomy" id="110791"/>
    <lineage>
        <taxon>Eukaryota</taxon>
        <taxon>Metazoa</taxon>
        <taxon>Ecdysozoa</taxon>
        <taxon>Arthropoda</taxon>
        <taxon>Hexapoda</taxon>
        <taxon>Insecta</taxon>
        <taxon>Pterygota</taxon>
        <taxon>Neoptera</taxon>
        <taxon>Endopterygota</taxon>
        <taxon>Lepidoptera</taxon>
        <taxon>Glossata</taxon>
        <taxon>Ditrysia</taxon>
        <taxon>Papilionoidea</taxon>
        <taxon>Papilionidae</taxon>
        <taxon>Papilioninae</taxon>
        <taxon>Iphiclides</taxon>
    </lineage>
</organism>
<evidence type="ECO:0000256" key="5">
    <source>
        <dbReference type="ARBA" id="ARBA00023180"/>
    </source>
</evidence>
<dbReference type="EMBL" id="OW152835">
    <property type="protein sequence ID" value="CAH2056489.1"/>
    <property type="molecule type" value="Genomic_DNA"/>
</dbReference>
<evidence type="ECO:0000256" key="6">
    <source>
        <dbReference type="SAM" id="MobiDB-lite"/>
    </source>
</evidence>
<evidence type="ECO:0000256" key="4">
    <source>
        <dbReference type="ARBA" id="ARBA00023157"/>
    </source>
</evidence>
<evidence type="ECO:0000259" key="8">
    <source>
        <dbReference type="PROSITE" id="PS50940"/>
    </source>
</evidence>
<dbReference type="PROSITE" id="PS50940">
    <property type="entry name" value="CHIT_BIND_II"/>
    <property type="match status" value="2"/>
</dbReference>
<dbReference type="InterPro" id="IPR002557">
    <property type="entry name" value="Chitin-bd_dom"/>
</dbReference>
<evidence type="ECO:0000256" key="2">
    <source>
        <dbReference type="ARBA" id="ARBA00022729"/>
    </source>
</evidence>
<dbReference type="Proteomes" id="UP000837857">
    <property type="component" value="Chromosome 23"/>
</dbReference>
<keyword evidence="1" id="KW-0147">Chitin-binding</keyword>
<dbReference type="InterPro" id="IPR036508">
    <property type="entry name" value="Chitin-bd_dom_sf"/>
</dbReference>
<name>A0ABN8IFQ4_9NEOP</name>
<keyword evidence="4" id="KW-1015">Disulfide bond</keyword>